<dbReference type="CDD" id="cd12797">
    <property type="entry name" value="M23_peptidase"/>
    <property type="match status" value="1"/>
</dbReference>
<dbReference type="Gene3D" id="2.70.70.10">
    <property type="entry name" value="Glucose Permease (Domain IIA)"/>
    <property type="match status" value="1"/>
</dbReference>
<dbReference type="InterPro" id="IPR016047">
    <property type="entry name" value="M23ase_b-sheet_dom"/>
</dbReference>
<dbReference type="PANTHER" id="PTHR21666:SF290">
    <property type="entry name" value="PEPTIDASE M23 DOMAIN PROTEIN"/>
    <property type="match status" value="1"/>
</dbReference>
<evidence type="ECO:0000259" key="1">
    <source>
        <dbReference type="Pfam" id="PF01551"/>
    </source>
</evidence>
<evidence type="ECO:0000313" key="2">
    <source>
        <dbReference type="EMBL" id="RHA82293.1"/>
    </source>
</evidence>
<protein>
    <submittedName>
        <fullName evidence="2">M23 family peptidase</fullName>
    </submittedName>
</protein>
<dbReference type="EMBL" id="QSFW01000048">
    <property type="protein sequence ID" value="RHA82293.1"/>
    <property type="molecule type" value="Genomic_DNA"/>
</dbReference>
<gene>
    <name evidence="2" type="ORF">DW916_15685</name>
</gene>
<dbReference type="Pfam" id="PF01551">
    <property type="entry name" value="Peptidase_M23"/>
    <property type="match status" value="1"/>
</dbReference>
<comment type="caution">
    <text evidence="2">The sequence shown here is derived from an EMBL/GenBank/DDBJ whole genome shotgun (WGS) entry which is preliminary data.</text>
</comment>
<dbReference type="SUPFAM" id="SSF51261">
    <property type="entry name" value="Duplicated hybrid motif"/>
    <property type="match status" value="1"/>
</dbReference>
<organism evidence="2 3">
    <name type="scientific">Segatella copri</name>
    <dbReference type="NCBI Taxonomy" id="165179"/>
    <lineage>
        <taxon>Bacteria</taxon>
        <taxon>Pseudomonadati</taxon>
        <taxon>Bacteroidota</taxon>
        <taxon>Bacteroidia</taxon>
        <taxon>Bacteroidales</taxon>
        <taxon>Prevotellaceae</taxon>
        <taxon>Segatella</taxon>
    </lineage>
</organism>
<dbReference type="Proteomes" id="UP000284990">
    <property type="component" value="Unassembled WGS sequence"/>
</dbReference>
<dbReference type="PANTHER" id="PTHR21666">
    <property type="entry name" value="PEPTIDASE-RELATED"/>
    <property type="match status" value="1"/>
</dbReference>
<evidence type="ECO:0000313" key="3">
    <source>
        <dbReference type="Proteomes" id="UP000284990"/>
    </source>
</evidence>
<dbReference type="InterPro" id="IPR011055">
    <property type="entry name" value="Dup_hybrid_motif"/>
</dbReference>
<sequence>MHYTREMILHSDSGYCMPFEERNGEVTMSLGYGKQKHPHTGESFFHHGVDFKVRNYLLSAVATGKVTGLGNDAIHGIYQITRYGDYEVTYAHLSNVFANYGKEVKAGQVIAVSANSLHVEVKYKGEELNPLEFLTMIYSNLKVMEQNGKPGAAPQFVTLDMDVHTMYDKDQKEIEDLMMRFFPDYMSDMSQGIYALPEHTELALRNIFTMSAMKNYFYETLPSMANPLGMGSRSIPIAERVQNLLIGDFLNYLALRHQIFLSSMSAIEKKKAQDRAIATSGIVDPLAELDIDVQSFDIPRLVSVYPDKSGIRWWTKAWFNNSEKGEAAIEIERNLAIKFINDNIEKDEWLEEYFPKQMEVYHNAIEQTREQILNQLNL</sequence>
<dbReference type="AlphaFoldDB" id="A0AA92UWN9"/>
<feature type="domain" description="M23ase beta-sheet core" evidence="1">
    <location>
        <begin position="45"/>
        <end position="130"/>
    </location>
</feature>
<name>A0AA92UWN9_9BACT</name>
<reference evidence="2 3" key="1">
    <citation type="submission" date="2018-08" db="EMBL/GenBank/DDBJ databases">
        <title>A genome reference for cultivated species of the human gut microbiota.</title>
        <authorList>
            <person name="Zou Y."/>
            <person name="Xue W."/>
            <person name="Luo G."/>
        </authorList>
    </citation>
    <scope>NUCLEOTIDE SEQUENCE [LARGE SCALE GENOMIC DNA]</scope>
    <source>
        <strain evidence="2 3">AM42-23AC</strain>
    </source>
</reference>
<dbReference type="GO" id="GO:0004222">
    <property type="term" value="F:metalloendopeptidase activity"/>
    <property type="evidence" value="ECO:0007669"/>
    <property type="project" value="TreeGrafter"/>
</dbReference>
<dbReference type="InterPro" id="IPR050570">
    <property type="entry name" value="Cell_wall_metabolism_enzyme"/>
</dbReference>
<proteinExistence type="predicted"/>
<accession>A0AA92UWN9</accession>